<feature type="compositionally biased region" description="Polar residues" evidence="1">
    <location>
        <begin position="544"/>
        <end position="554"/>
    </location>
</feature>
<reference evidence="2" key="2">
    <citation type="submission" date="2020-05" db="UniProtKB">
        <authorList>
            <consortium name="EnsemblMetazoa"/>
        </authorList>
    </citation>
    <scope>IDENTIFICATION</scope>
    <source>
        <strain evidence="2">WRAIR2</strain>
    </source>
</reference>
<feature type="region of interest" description="Disordered" evidence="1">
    <location>
        <begin position="356"/>
        <end position="414"/>
    </location>
</feature>
<feature type="region of interest" description="Disordered" evidence="1">
    <location>
        <begin position="120"/>
        <end position="178"/>
    </location>
</feature>
<evidence type="ECO:0000313" key="3">
    <source>
        <dbReference type="Proteomes" id="UP000075884"/>
    </source>
</evidence>
<dbReference type="VEuPathDB" id="VectorBase:ADIR007026"/>
<accession>A0A182NHA3</accession>
<feature type="compositionally biased region" description="Basic and acidic residues" evidence="1">
    <location>
        <begin position="155"/>
        <end position="178"/>
    </location>
</feature>
<dbReference type="STRING" id="7168.A0A182NHA3"/>
<feature type="compositionally biased region" description="Low complexity" evidence="1">
    <location>
        <begin position="555"/>
        <end position="583"/>
    </location>
</feature>
<proteinExistence type="predicted"/>
<feature type="region of interest" description="Disordered" evidence="1">
    <location>
        <begin position="439"/>
        <end position="459"/>
    </location>
</feature>
<dbReference type="EnsemblMetazoa" id="ADIR007026-RA">
    <property type="protein sequence ID" value="ADIR007026-PA"/>
    <property type="gene ID" value="ADIR007026"/>
</dbReference>
<feature type="compositionally biased region" description="Low complexity" evidence="1">
    <location>
        <begin position="369"/>
        <end position="387"/>
    </location>
</feature>
<evidence type="ECO:0000313" key="2">
    <source>
        <dbReference type="EnsemblMetazoa" id="ADIR007026-PA"/>
    </source>
</evidence>
<dbReference type="Proteomes" id="UP000075884">
    <property type="component" value="Unassembled WGS sequence"/>
</dbReference>
<evidence type="ECO:0000256" key="1">
    <source>
        <dbReference type="SAM" id="MobiDB-lite"/>
    </source>
</evidence>
<feature type="region of interest" description="Disordered" evidence="1">
    <location>
        <begin position="197"/>
        <end position="253"/>
    </location>
</feature>
<feature type="compositionally biased region" description="Basic residues" evidence="1">
    <location>
        <begin position="736"/>
        <end position="750"/>
    </location>
</feature>
<name>A0A182NHA3_9DIPT</name>
<feature type="compositionally biased region" description="Polar residues" evidence="1">
    <location>
        <begin position="214"/>
        <end position="240"/>
    </location>
</feature>
<feature type="compositionally biased region" description="Polar residues" evidence="1">
    <location>
        <begin position="266"/>
        <end position="284"/>
    </location>
</feature>
<dbReference type="AlphaFoldDB" id="A0A182NHA3"/>
<reference evidence="3" key="1">
    <citation type="submission" date="2013-03" db="EMBL/GenBank/DDBJ databases">
        <title>The Genome Sequence of Anopheles dirus WRAIR2.</title>
        <authorList>
            <consortium name="The Broad Institute Genomics Platform"/>
            <person name="Neafsey D.E."/>
            <person name="Walton C."/>
            <person name="Walker B."/>
            <person name="Young S.K."/>
            <person name="Zeng Q."/>
            <person name="Gargeya S."/>
            <person name="Fitzgerald M."/>
            <person name="Haas B."/>
            <person name="Abouelleil A."/>
            <person name="Allen A.W."/>
            <person name="Alvarado L."/>
            <person name="Arachchi H.M."/>
            <person name="Berlin A.M."/>
            <person name="Chapman S.B."/>
            <person name="Gainer-Dewar J."/>
            <person name="Goldberg J."/>
            <person name="Griggs A."/>
            <person name="Gujja S."/>
            <person name="Hansen M."/>
            <person name="Howarth C."/>
            <person name="Imamovic A."/>
            <person name="Ireland A."/>
            <person name="Larimer J."/>
            <person name="McCowan C."/>
            <person name="Murphy C."/>
            <person name="Pearson M."/>
            <person name="Poon T.W."/>
            <person name="Priest M."/>
            <person name="Roberts A."/>
            <person name="Saif S."/>
            <person name="Shea T."/>
            <person name="Sisk P."/>
            <person name="Sykes S."/>
            <person name="Wortman J."/>
            <person name="Nusbaum C."/>
            <person name="Birren B."/>
        </authorList>
    </citation>
    <scope>NUCLEOTIDE SEQUENCE [LARGE SCALE GENOMIC DNA]</scope>
    <source>
        <strain evidence="3">WRAIR2</strain>
    </source>
</reference>
<sequence>MLQSLECLRAAQHAFNPWMKPLKVSANPYRSTSSGTIYLTHEDDHNQEFWWESQQQHHHHHDTQQQQQQREGFVPSYDPEKPYVDPWEEYLQRQEREKRMRKQEEERLYFQYLDDLRAQEHRSHMERESLPPNQMPHDRTEHHGHHHEQHYPQQHPDHHRQDADGSHTERNHQTHHVENTFQRTDQWVDRMIQQHQANAGHWEVSEQRTDQQRPESTVVNPVGDQTSGATNVQHFSNRSTDGGHGGSHANTAAEKIEMVETKTYYPSNREQEPSSTEQQNATENQKTDAGDNLGEVSGLAGALAQLHLGEAKSQEQEAYEEHMRRQCWETGNIDYMGRDSFDNIWKRIQQTLNAGAGQAPEEAVTQAAPVSTTPQRSSRPPSRSRSATPKRDAKDRSPTPQPEEKLPVDKKEAAVVPPPVIAEEDDAAVSVSTTVGSSFAMGRQTKQPPPPIQYDPTTNTTTLTKKVFAGYQQIITTKSPEGKTRTITKLIYDPSVEDDQEQQAPASPITAASDVVDSATVQLPAAAPKPEAPPTPPRVESRAQALSSQDVSSQPTVSKPPSVPAVPSSAPLQQQQQLAQESLAGKTNASLQTQQPVKALRKKRHISPSTQPRQPTAAAPTDRAKGKSSPSPSTAAANRGSAIGTAIPPSAVSPSSAAIASSNRAETIRNHQMRSSNRGASLNATMEASAASPTSPPAETPTPSARQTTPHAAKQAAVGSANTEPAVGQPTPPVPPRRKRESRSGKLGKL</sequence>
<feature type="compositionally biased region" description="Polar residues" evidence="1">
    <location>
        <begin position="585"/>
        <end position="596"/>
    </location>
</feature>
<feature type="compositionally biased region" description="Polar residues" evidence="1">
    <location>
        <begin position="673"/>
        <end position="683"/>
    </location>
</feature>
<feature type="region of interest" description="Disordered" evidence="1">
    <location>
        <begin position="480"/>
        <end position="750"/>
    </location>
</feature>
<organism evidence="2 3">
    <name type="scientific">Anopheles dirus</name>
    <dbReference type="NCBI Taxonomy" id="7168"/>
    <lineage>
        <taxon>Eukaryota</taxon>
        <taxon>Metazoa</taxon>
        <taxon>Ecdysozoa</taxon>
        <taxon>Arthropoda</taxon>
        <taxon>Hexapoda</taxon>
        <taxon>Insecta</taxon>
        <taxon>Pterygota</taxon>
        <taxon>Neoptera</taxon>
        <taxon>Endopterygota</taxon>
        <taxon>Diptera</taxon>
        <taxon>Nematocera</taxon>
        <taxon>Culicoidea</taxon>
        <taxon>Culicidae</taxon>
        <taxon>Anophelinae</taxon>
        <taxon>Anopheles</taxon>
    </lineage>
</organism>
<feature type="compositionally biased region" description="Basic and acidic residues" evidence="1">
    <location>
        <begin position="120"/>
        <end position="129"/>
    </location>
</feature>
<keyword evidence="3" id="KW-1185">Reference proteome</keyword>
<feature type="compositionally biased region" description="Basic and acidic residues" evidence="1">
    <location>
        <begin position="203"/>
        <end position="213"/>
    </location>
</feature>
<protein>
    <submittedName>
        <fullName evidence="2">Uncharacterized protein</fullName>
    </submittedName>
</protein>
<feature type="compositionally biased region" description="Basic and acidic residues" evidence="1">
    <location>
        <begin position="389"/>
        <end position="413"/>
    </location>
</feature>
<feature type="compositionally biased region" description="Low complexity" evidence="1">
    <location>
        <begin position="684"/>
        <end position="693"/>
    </location>
</feature>
<feature type="region of interest" description="Disordered" evidence="1">
    <location>
        <begin position="266"/>
        <end position="295"/>
    </location>
</feature>
<feature type="compositionally biased region" description="Low complexity" evidence="1">
    <location>
        <begin position="646"/>
        <end position="662"/>
    </location>
</feature>